<sequence>MSEMSRRSFVSLATLASAAVPLVGWSRLAAADTAAPPVREKVLINYNENPLGPSPKAVAAMQRGAALSGRYHFEYQEQLIELFARQHGLPKDHVHAFCGSSEPLQYAVMAFTGPRSLVLANPSYEAAMVAAKAKGAPVHEVPLDAGHAHDIPAMLAADSQAGLIYICNPNNPTGTVTARERIEFAIANRPKGSVVMIDEAYIHLSNEKSCLDLAAQHDDVLVLQTFSKLYGMAGARLGFAVGKPDLLARLEVFGGENAIPVAAMLGGMASLEDRQLVAQRRKENAATRDETLAWLRQRGFACTASQGNCFMVDTGHPGQQVIAALARRNIVIGRTWPAWPTWVRVSVGLPNEMKAFREAFVAVLKDPTALAGFTPLERQGGQLAQLA</sequence>
<keyword evidence="4" id="KW-0663">Pyridoxal phosphate</keyword>
<evidence type="ECO:0000256" key="1">
    <source>
        <dbReference type="ARBA" id="ARBA00007970"/>
    </source>
</evidence>
<evidence type="ECO:0000313" key="8">
    <source>
        <dbReference type="Proteomes" id="UP000256988"/>
    </source>
</evidence>
<accession>A0A3D9ETS9</accession>
<keyword evidence="2 7" id="KW-0032">Aminotransferase</keyword>
<evidence type="ECO:0000256" key="5">
    <source>
        <dbReference type="SAM" id="SignalP"/>
    </source>
</evidence>
<feature type="chain" id="PRO_5017639970" evidence="5">
    <location>
        <begin position="32"/>
        <end position="387"/>
    </location>
</feature>
<evidence type="ECO:0000259" key="6">
    <source>
        <dbReference type="Pfam" id="PF00155"/>
    </source>
</evidence>
<dbReference type="InterPro" id="IPR015422">
    <property type="entry name" value="PyrdxlP-dep_Trfase_small"/>
</dbReference>
<dbReference type="NCBIfam" id="NF006580">
    <property type="entry name" value="PRK09105.1"/>
    <property type="match status" value="1"/>
</dbReference>
<comment type="similarity">
    <text evidence="1">Belongs to the class-II pyridoxal-phosphate-dependent aminotransferase family. Histidinol-phosphate aminotransferase subfamily.</text>
</comment>
<feature type="domain" description="Aminotransferase class I/classII large" evidence="6">
    <location>
        <begin position="41"/>
        <end position="353"/>
    </location>
</feature>
<evidence type="ECO:0000313" key="7">
    <source>
        <dbReference type="EMBL" id="RED06572.1"/>
    </source>
</evidence>
<protein>
    <submittedName>
        <fullName evidence="7">Histidinol-phosphate aminotransferase</fullName>
    </submittedName>
</protein>
<dbReference type="EMBL" id="QRDL01000002">
    <property type="protein sequence ID" value="RED06572.1"/>
    <property type="molecule type" value="Genomic_DNA"/>
</dbReference>
<keyword evidence="5" id="KW-0732">Signal</keyword>
<dbReference type="GO" id="GO:0030170">
    <property type="term" value="F:pyridoxal phosphate binding"/>
    <property type="evidence" value="ECO:0007669"/>
    <property type="project" value="InterPro"/>
</dbReference>
<dbReference type="PANTHER" id="PTHR43643:SF3">
    <property type="entry name" value="HISTIDINOL-PHOSPHATE AMINOTRANSFERASE"/>
    <property type="match status" value="1"/>
</dbReference>
<dbReference type="CDD" id="cd00609">
    <property type="entry name" value="AAT_like"/>
    <property type="match status" value="1"/>
</dbReference>
<dbReference type="InterPro" id="IPR050106">
    <property type="entry name" value="HistidinolP_aminotransfase"/>
</dbReference>
<evidence type="ECO:0000256" key="3">
    <source>
        <dbReference type="ARBA" id="ARBA00022679"/>
    </source>
</evidence>
<organism evidence="7 8">
    <name type="scientific">Ectopseudomonas oleovorans</name>
    <name type="common">Pseudomonas oleovorans</name>
    <dbReference type="NCBI Taxonomy" id="301"/>
    <lineage>
        <taxon>Bacteria</taxon>
        <taxon>Pseudomonadati</taxon>
        <taxon>Pseudomonadota</taxon>
        <taxon>Gammaproteobacteria</taxon>
        <taxon>Pseudomonadales</taxon>
        <taxon>Pseudomonadaceae</taxon>
        <taxon>Ectopseudomonas</taxon>
    </lineage>
</organism>
<dbReference type="InterPro" id="IPR015421">
    <property type="entry name" value="PyrdxlP-dep_Trfase_major"/>
</dbReference>
<feature type="signal peptide" evidence="5">
    <location>
        <begin position="1"/>
        <end position="31"/>
    </location>
</feature>
<reference evidence="7 8" key="1">
    <citation type="submission" date="2018-07" db="EMBL/GenBank/DDBJ databases">
        <title>Genome sequencing of rice bacterial endophytes.</title>
        <authorList>
            <person name="Venturi V."/>
        </authorList>
    </citation>
    <scope>NUCLEOTIDE SEQUENCE [LARGE SCALE GENOMIC DNA]</scope>
    <source>
        <strain evidence="7 8">AG1002</strain>
    </source>
</reference>
<dbReference type="PROSITE" id="PS51318">
    <property type="entry name" value="TAT"/>
    <property type="match status" value="1"/>
</dbReference>
<dbReference type="Proteomes" id="UP000256988">
    <property type="component" value="Unassembled WGS sequence"/>
</dbReference>
<dbReference type="GO" id="GO:0008483">
    <property type="term" value="F:transaminase activity"/>
    <property type="evidence" value="ECO:0007669"/>
    <property type="project" value="UniProtKB-KW"/>
</dbReference>
<comment type="caution">
    <text evidence="7">The sequence shown here is derived from an EMBL/GenBank/DDBJ whole genome shotgun (WGS) entry which is preliminary data.</text>
</comment>
<name>A0A3D9ETS9_ECTOL</name>
<keyword evidence="3 7" id="KW-0808">Transferase</keyword>
<evidence type="ECO:0000256" key="4">
    <source>
        <dbReference type="ARBA" id="ARBA00022898"/>
    </source>
</evidence>
<dbReference type="RefSeq" id="WP_115945400.1">
    <property type="nucleotide sequence ID" value="NZ_QRDL01000002.1"/>
</dbReference>
<dbReference type="AlphaFoldDB" id="A0A3D9ETS9"/>
<dbReference type="Pfam" id="PF00155">
    <property type="entry name" value="Aminotran_1_2"/>
    <property type="match status" value="1"/>
</dbReference>
<dbReference type="Gene3D" id="3.40.640.10">
    <property type="entry name" value="Type I PLP-dependent aspartate aminotransferase-like (Major domain)"/>
    <property type="match status" value="1"/>
</dbReference>
<proteinExistence type="inferred from homology"/>
<dbReference type="InterPro" id="IPR004839">
    <property type="entry name" value="Aminotransferase_I/II_large"/>
</dbReference>
<dbReference type="SUPFAM" id="SSF53383">
    <property type="entry name" value="PLP-dependent transferases"/>
    <property type="match status" value="1"/>
</dbReference>
<gene>
    <name evidence="7" type="ORF">DFO60_1073</name>
</gene>
<dbReference type="PANTHER" id="PTHR43643">
    <property type="entry name" value="HISTIDINOL-PHOSPHATE AMINOTRANSFERASE 2"/>
    <property type="match status" value="1"/>
</dbReference>
<dbReference type="InterPro" id="IPR015424">
    <property type="entry name" value="PyrdxlP-dep_Trfase"/>
</dbReference>
<evidence type="ECO:0000256" key="2">
    <source>
        <dbReference type="ARBA" id="ARBA00022576"/>
    </source>
</evidence>
<dbReference type="InterPro" id="IPR006311">
    <property type="entry name" value="TAT_signal"/>
</dbReference>
<dbReference type="Gene3D" id="3.90.1150.10">
    <property type="entry name" value="Aspartate Aminotransferase, domain 1"/>
    <property type="match status" value="1"/>
</dbReference>